<sequence>FQLSLNGGVVIVFSSVSVDASGLGFEGQRLCAAGDSFIGGKGTYVQHGYIYSSLAGRFTIERQKDKKIVQVQRSMDKNVPTPGNIVTAKITAVTHRFCKCSIIAIEDCELWEPFRGIIRKEDVHETEKDKVEMHKSFRMGDIVLARVMSIGDALFYYLTTAENMLGVVVALSAS</sequence>
<evidence type="ECO:0000313" key="2">
    <source>
        <dbReference type="Proteomes" id="UP000805193"/>
    </source>
</evidence>
<accession>A0AC60Q1A9</accession>
<gene>
    <name evidence="1" type="ORF">HPB47_025953</name>
</gene>
<name>A0AC60Q1A9_IXOPE</name>
<feature type="non-terminal residue" evidence="1">
    <location>
        <position position="174"/>
    </location>
</feature>
<feature type="non-terminal residue" evidence="1">
    <location>
        <position position="1"/>
    </location>
</feature>
<keyword evidence="2" id="KW-1185">Reference proteome</keyword>
<dbReference type="Proteomes" id="UP000805193">
    <property type="component" value="Unassembled WGS sequence"/>
</dbReference>
<evidence type="ECO:0000313" key="1">
    <source>
        <dbReference type="EMBL" id="KAG0426971.1"/>
    </source>
</evidence>
<protein>
    <submittedName>
        <fullName evidence="1">Uncharacterized protein</fullName>
    </submittedName>
</protein>
<comment type="caution">
    <text evidence="1">The sequence shown here is derived from an EMBL/GenBank/DDBJ whole genome shotgun (WGS) entry which is preliminary data.</text>
</comment>
<organism evidence="1 2">
    <name type="scientific">Ixodes persulcatus</name>
    <name type="common">Taiga tick</name>
    <dbReference type="NCBI Taxonomy" id="34615"/>
    <lineage>
        <taxon>Eukaryota</taxon>
        <taxon>Metazoa</taxon>
        <taxon>Ecdysozoa</taxon>
        <taxon>Arthropoda</taxon>
        <taxon>Chelicerata</taxon>
        <taxon>Arachnida</taxon>
        <taxon>Acari</taxon>
        <taxon>Parasitiformes</taxon>
        <taxon>Ixodida</taxon>
        <taxon>Ixodoidea</taxon>
        <taxon>Ixodidae</taxon>
        <taxon>Ixodinae</taxon>
        <taxon>Ixodes</taxon>
    </lineage>
</organism>
<dbReference type="EMBL" id="JABSTQ010009669">
    <property type="protein sequence ID" value="KAG0426971.1"/>
    <property type="molecule type" value="Genomic_DNA"/>
</dbReference>
<proteinExistence type="predicted"/>
<reference evidence="1 2" key="1">
    <citation type="journal article" date="2020" name="Cell">
        <title>Large-Scale Comparative Analyses of Tick Genomes Elucidate Their Genetic Diversity and Vector Capacities.</title>
        <authorList>
            <consortium name="Tick Genome and Microbiome Consortium (TIGMIC)"/>
            <person name="Jia N."/>
            <person name="Wang J."/>
            <person name="Shi W."/>
            <person name="Du L."/>
            <person name="Sun Y."/>
            <person name="Zhan W."/>
            <person name="Jiang J.F."/>
            <person name="Wang Q."/>
            <person name="Zhang B."/>
            <person name="Ji P."/>
            <person name="Bell-Sakyi L."/>
            <person name="Cui X.M."/>
            <person name="Yuan T.T."/>
            <person name="Jiang B.G."/>
            <person name="Yang W.F."/>
            <person name="Lam T.T."/>
            <person name="Chang Q.C."/>
            <person name="Ding S.J."/>
            <person name="Wang X.J."/>
            <person name="Zhu J.G."/>
            <person name="Ruan X.D."/>
            <person name="Zhao L."/>
            <person name="Wei J.T."/>
            <person name="Ye R.Z."/>
            <person name="Que T.C."/>
            <person name="Du C.H."/>
            <person name="Zhou Y.H."/>
            <person name="Cheng J.X."/>
            <person name="Dai P.F."/>
            <person name="Guo W.B."/>
            <person name="Han X.H."/>
            <person name="Huang E.J."/>
            <person name="Li L.F."/>
            <person name="Wei W."/>
            <person name="Gao Y.C."/>
            <person name="Liu J.Z."/>
            <person name="Shao H.Z."/>
            <person name="Wang X."/>
            <person name="Wang C.C."/>
            <person name="Yang T.C."/>
            <person name="Huo Q.B."/>
            <person name="Li W."/>
            <person name="Chen H.Y."/>
            <person name="Chen S.E."/>
            <person name="Zhou L.G."/>
            <person name="Ni X.B."/>
            <person name="Tian J.H."/>
            <person name="Sheng Y."/>
            <person name="Liu T."/>
            <person name="Pan Y.S."/>
            <person name="Xia L.Y."/>
            <person name="Li J."/>
            <person name="Zhao F."/>
            <person name="Cao W.C."/>
        </authorList>
    </citation>
    <scope>NUCLEOTIDE SEQUENCE [LARGE SCALE GENOMIC DNA]</scope>
    <source>
        <strain evidence="1">Iper-2018</strain>
    </source>
</reference>